<evidence type="ECO:0000313" key="4">
    <source>
        <dbReference type="Proteomes" id="UP000075604"/>
    </source>
</evidence>
<dbReference type="Proteomes" id="UP000075604">
    <property type="component" value="Unassembled WGS sequence"/>
</dbReference>
<dbReference type="PANTHER" id="PTHR43000">
    <property type="entry name" value="DTDP-D-GLUCOSE 4,6-DEHYDRATASE-RELATED"/>
    <property type="match status" value="1"/>
</dbReference>
<dbReference type="EMBL" id="JELX01001753">
    <property type="protein sequence ID" value="KYF57800.1"/>
    <property type="molecule type" value="Genomic_DNA"/>
</dbReference>
<protein>
    <submittedName>
        <fullName evidence="3">Nucleotide sugar epimerase</fullName>
    </submittedName>
</protein>
<dbReference type="AlphaFoldDB" id="A0A150PQ66"/>
<name>A0A150PQ66_SORCE</name>
<sequence length="338" mass="37250">MREMTEEMASIRQNYKGRRVVVTGGAGAIGSSLTAALADAGAEVIVVDDLSSSYRWSVPARSNVRFVEGSVVDDDLLAEVFRDETSHVFHLAALFANQNSVDNPERDLEVNGLGTLRVLRHARRRGVHRVVFASSGCAAYGSDPPRPVPEDYTSLDVHTPYQATKLLGELYCNYFTGQEGQSTVRVRLFNSYGPGEVPGRYRNVIPNFVYWALRGEPLPITGTGEETRSFTYVGDIVDGLLRAGTTAGASGEALNLASGNETAILDLARAINEMTDNRAGVRFVERRAWDTQRRRGASIEKAKRVLGFEARMDLHEGLAITVGWFREHWDHIAAEARF</sequence>
<accession>A0A150PQ66</accession>
<dbReference type="InterPro" id="IPR036291">
    <property type="entry name" value="NAD(P)-bd_dom_sf"/>
</dbReference>
<dbReference type="Gene3D" id="3.40.50.720">
    <property type="entry name" value="NAD(P)-binding Rossmann-like Domain"/>
    <property type="match status" value="1"/>
</dbReference>
<dbReference type="Pfam" id="PF01370">
    <property type="entry name" value="Epimerase"/>
    <property type="match status" value="1"/>
</dbReference>
<evidence type="ECO:0000313" key="3">
    <source>
        <dbReference type="EMBL" id="KYF57800.1"/>
    </source>
</evidence>
<comment type="caution">
    <text evidence="3">The sequence shown here is derived from an EMBL/GenBank/DDBJ whole genome shotgun (WGS) entry which is preliminary data.</text>
</comment>
<evidence type="ECO:0000256" key="1">
    <source>
        <dbReference type="ARBA" id="ARBA00007637"/>
    </source>
</evidence>
<proteinExistence type="inferred from homology"/>
<organism evidence="3 4">
    <name type="scientific">Sorangium cellulosum</name>
    <name type="common">Polyangium cellulosum</name>
    <dbReference type="NCBI Taxonomy" id="56"/>
    <lineage>
        <taxon>Bacteria</taxon>
        <taxon>Pseudomonadati</taxon>
        <taxon>Myxococcota</taxon>
        <taxon>Polyangia</taxon>
        <taxon>Polyangiales</taxon>
        <taxon>Polyangiaceae</taxon>
        <taxon>Sorangium</taxon>
    </lineage>
</organism>
<evidence type="ECO:0000259" key="2">
    <source>
        <dbReference type="Pfam" id="PF01370"/>
    </source>
</evidence>
<dbReference type="SUPFAM" id="SSF51735">
    <property type="entry name" value="NAD(P)-binding Rossmann-fold domains"/>
    <property type="match status" value="1"/>
</dbReference>
<comment type="similarity">
    <text evidence="1">Belongs to the NAD(P)-dependent epimerase/dehydratase family.</text>
</comment>
<dbReference type="InterPro" id="IPR001509">
    <property type="entry name" value="Epimerase_deHydtase"/>
</dbReference>
<reference evidence="3 4" key="1">
    <citation type="submission" date="2014-02" db="EMBL/GenBank/DDBJ databases">
        <title>The small core and large imbalanced accessory genome model reveals a collaborative survival strategy of Sorangium cellulosum strains in nature.</title>
        <authorList>
            <person name="Han K."/>
            <person name="Peng R."/>
            <person name="Blom J."/>
            <person name="Li Y.-Z."/>
        </authorList>
    </citation>
    <scope>NUCLEOTIDE SEQUENCE [LARGE SCALE GENOMIC DNA]</scope>
    <source>
        <strain evidence="3 4">So0157-18</strain>
    </source>
</reference>
<feature type="domain" description="NAD-dependent epimerase/dehydratase" evidence="2">
    <location>
        <begin position="20"/>
        <end position="257"/>
    </location>
</feature>
<gene>
    <name evidence="3" type="ORF">BE04_30915</name>
</gene>